<comment type="caution">
    <text evidence="1">The sequence shown here is derived from an EMBL/GenBank/DDBJ whole genome shotgun (WGS) entry which is preliminary data.</text>
</comment>
<sequence>MDDPNIIMEEYIELEVEKVRRHENDNDEVNISTDDVVIEQSDSDIDANVDTQPHEFDEGSVLIPILRYEGQEYTNAVVHDYEDMLSTIFGKQVNRVHVLDFDGLSDETRQPLTDTLRMVYIGAKGQVLFTSDAWRRVFEIMGPLVLELMLEFFSTRRISDIVLELDVADTRCFQLGGLRRQLSWRIAFDGDFLGAVPSYTSIRDPLRRLCHRLIAYSISGRGHAPEKVTATELFYLRSMDEGTAVNVTYLLAQYLFRYAEGRKQGARMSGRHFVARLAKHFRLLTEERLRGFTVVVRDLTVIDMDELARIEKLEEEVYGLRESFGEQRAIVDAISGDFSRFTTWAVGRLGHLLHTTGGASTSAAPHTND</sequence>
<keyword evidence="2" id="KW-1185">Reference proteome</keyword>
<evidence type="ECO:0000313" key="2">
    <source>
        <dbReference type="Proteomes" id="UP001151760"/>
    </source>
</evidence>
<gene>
    <name evidence="1" type="ORF">Tco_0623777</name>
</gene>
<protein>
    <submittedName>
        <fullName evidence="1">Ribonuclease H-like domain-containing protein</fullName>
    </submittedName>
</protein>
<evidence type="ECO:0000313" key="1">
    <source>
        <dbReference type="EMBL" id="GJS50415.1"/>
    </source>
</evidence>
<accession>A0ABQ4WBZ6</accession>
<proteinExistence type="predicted"/>
<organism evidence="1 2">
    <name type="scientific">Tanacetum coccineum</name>
    <dbReference type="NCBI Taxonomy" id="301880"/>
    <lineage>
        <taxon>Eukaryota</taxon>
        <taxon>Viridiplantae</taxon>
        <taxon>Streptophyta</taxon>
        <taxon>Embryophyta</taxon>
        <taxon>Tracheophyta</taxon>
        <taxon>Spermatophyta</taxon>
        <taxon>Magnoliopsida</taxon>
        <taxon>eudicotyledons</taxon>
        <taxon>Gunneridae</taxon>
        <taxon>Pentapetalae</taxon>
        <taxon>asterids</taxon>
        <taxon>campanulids</taxon>
        <taxon>Asterales</taxon>
        <taxon>Asteraceae</taxon>
        <taxon>Asteroideae</taxon>
        <taxon>Anthemideae</taxon>
        <taxon>Anthemidinae</taxon>
        <taxon>Tanacetum</taxon>
    </lineage>
</organism>
<reference evidence="1" key="2">
    <citation type="submission" date="2022-01" db="EMBL/GenBank/DDBJ databases">
        <authorList>
            <person name="Yamashiro T."/>
            <person name="Shiraishi A."/>
            <person name="Satake H."/>
            <person name="Nakayama K."/>
        </authorList>
    </citation>
    <scope>NUCLEOTIDE SEQUENCE</scope>
</reference>
<name>A0ABQ4WBZ6_9ASTR</name>
<dbReference type="Proteomes" id="UP001151760">
    <property type="component" value="Unassembled WGS sequence"/>
</dbReference>
<dbReference type="EMBL" id="BQNB010008513">
    <property type="protein sequence ID" value="GJS50415.1"/>
    <property type="molecule type" value="Genomic_DNA"/>
</dbReference>
<reference evidence="1" key="1">
    <citation type="journal article" date="2022" name="Int. J. Mol. Sci.">
        <title>Draft Genome of Tanacetum Coccineum: Genomic Comparison of Closely Related Tanacetum-Family Plants.</title>
        <authorList>
            <person name="Yamashiro T."/>
            <person name="Shiraishi A."/>
            <person name="Nakayama K."/>
            <person name="Satake H."/>
        </authorList>
    </citation>
    <scope>NUCLEOTIDE SEQUENCE</scope>
</reference>